<dbReference type="Gene3D" id="3.40.960.10">
    <property type="entry name" value="VSR Endonuclease"/>
    <property type="match status" value="1"/>
</dbReference>
<dbReference type="EMBL" id="VAWA01000007">
    <property type="protein sequence ID" value="TLP75828.1"/>
    <property type="molecule type" value="Genomic_DNA"/>
</dbReference>
<accession>A0A5R9AB03</accession>
<dbReference type="RefSeq" id="WP_138170193.1">
    <property type="nucleotide sequence ID" value="NZ_VAWA01000007.1"/>
</dbReference>
<evidence type="ECO:0000313" key="2">
    <source>
        <dbReference type="Proteomes" id="UP000306544"/>
    </source>
</evidence>
<protein>
    <recommendedName>
        <fullName evidence="3">DUF559 domain-containing protein</fullName>
    </recommendedName>
</protein>
<evidence type="ECO:0008006" key="3">
    <source>
        <dbReference type="Google" id="ProtNLM"/>
    </source>
</evidence>
<organism evidence="1 2">
    <name type="scientific">Nesterenkonia sphaerica</name>
    <dbReference type="NCBI Taxonomy" id="1804988"/>
    <lineage>
        <taxon>Bacteria</taxon>
        <taxon>Bacillati</taxon>
        <taxon>Actinomycetota</taxon>
        <taxon>Actinomycetes</taxon>
        <taxon>Micrococcales</taxon>
        <taxon>Micrococcaceae</taxon>
        <taxon>Nesterenkonia</taxon>
    </lineage>
</organism>
<dbReference type="InterPro" id="IPR011335">
    <property type="entry name" value="Restrct_endonuc-II-like"/>
</dbReference>
<evidence type="ECO:0000313" key="1">
    <source>
        <dbReference type="EMBL" id="TLP75828.1"/>
    </source>
</evidence>
<reference evidence="1 2" key="1">
    <citation type="submission" date="2019-05" db="EMBL/GenBank/DDBJ databases">
        <title>Nesterenkonia sp. GY239, isolated from the Southern Atlantic Ocean.</title>
        <authorList>
            <person name="Zhang G."/>
        </authorList>
    </citation>
    <scope>NUCLEOTIDE SEQUENCE [LARGE SCALE GENOMIC DNA]</scope>
    <source>
        <strain evidence="1 2">GY239</strain>
    </source>
</reference>
<dbReference type="Proteomes" id="UP000306544">
    <property type="component" value="Unassembled WGS sequence"/>
</dbReference>
<dbReference type="AlphaFoldDB" id="A0A5R9AB03"/>
<dbReference type="SUPFAM" id="SSF52980">
    <property type="entry name" value="Restriction endonuclease-like"/>
    <property type="match status" value="1"/>
</dbReference>
<name>A0A5R9AB03_9MICC</name>
<gene>
    <name evidence="1" type="ORF">FEF27_07325</name>
</gene>
<keyword evidence="2" id="KW-1185">Reference proteome</keyword>
<proteinExistence type="predicted"/>
<sequence length="321" mass="35684">MTSASRPPVRRRRRRDYPLPLRGMRYAVLNDVLPRRDIRHATYAGELHAAGHGLYVPTSGTAAEHHRALLDALCAGSPHLVSHHTAAALWGILDDDPGPPYHLTTPPEVARIKRPGLVVSHRVHVPAADRATLHGLPLTSVARTWVDVALSSSVLEAVIMADRCRRRGRREFGQEARARSSAAELEAALSRRGRARGIVHARTALGLSRDRVDSPQETRLRFAMAQAGLPEPAVNVWIRDAHGRPVVQPDLSISAYRLAIQYEGWEFHSLPEQMAKDVRRQELTEALGWTEVRITRGHMHRGGARAVDKIVRALRRQGWSG</sequence>
<comment type="caution">
    <text evidence="1">The sequence shown here is derived from an EMBL/GenBank/DDBJ whole genome shotgun (WGS) entry which is preliminary data.</text>
</comment>
<dbReference type="OrthoDB" id="3234479at2"/>